<evidence type="ECO:0000313" key="3">
    <source>
        <dbReference type="Proteomes" id="UP000694240"/>
    </source>
</evidence>
<gene>
    <name evidence="2" type="ORF">ISN45_At01g040650</name>
</gene>
<comment type="caution">
    <text evidence="2">The sequence shown here is derived from an EMBL/GenBank/DDBJ whole genome shotgun (WGS) entry which is preliminary data.</text>
</comment>
<sequence length="194" mass="21531">MAASAYDKAVELYSVIYIKGLKPPREFTENFLTNEGVVINSMGKPEEKQVADEEIITQIKAWAETCRKGTMLLTTSDGDYGELMTSLEKSAYTTELGPAGSMVSPTLKIVVWAETKEEACVDWLATRHGIITGDLLHLLNGVSIPERIRRQGWRRFTPPKAEDDDSHSKNEQDADQDQVTQGNALTKSHSGSRE</sequence>
<evidence type="ECO:0000313" key="2">
    <source>
        <dbReference type="EMBL" id="KAG7648984.1"/>
    </source>
</evidence>
<evidence type="ECO:0008006" key="4">
    <source>
        <dbReference type="Google" id="ProtNLM"/>
    </source>
</evidence>
<dbReference type="AlphaFoldDB" id="A0A8T2GP50"/>
<reference evidence="2 3" key="1">
    <citation type="submission" date="2020-12" db="EMBL/GenBank/DDBJ databases">
        <title>Concerted genomic and epigenomic changes stabilize Arabidopsis allopolyploids.</title>
        <authorList>
            <person name="Chen Z."/>
        </authorList>
    </citation>
    <scope>NUCLEOTIDE SEQUENCE [LARGE SCALE GENOMIC DNA]</scope>
    <source>
        <strain evidence="2">Allo738</strain>
        <tissue evidence="2">Leaf</tissue>
    </source>
</reference>
<feature type="region of interest" description="Disordered" evidence="1">
    <location>
        <begin position="151"/>
        <end position="194"/>
    </location>
</feature>
<protein>
    <recommendedName>
        <fullName evidence="4">NYN domain-containing protein</fullName>
    </recommendedName>
</protein>
<dbReference type="EMBL" id="JAEFBK010000001">
    <property type="protein sequence ID" value="KAG7648984.1"/>
    <property type="molecule type" value="Genomic_DNA"/>
</dbReference>
<keyword evidence="3" id="KW-1185">Reference proteome</keyword>
<dbReference type="Proteomes" id="UP000694240">
    <property type="component" value="Chromosome 1"/>
</dbReference>
<proteinExistence type="predicted"/>
<feature type="compositionally biased region" description="Polar residues" evidence="1">
    <location>
        <begin position="177"/>
        <end position="194"/>
    </location>
</feature>
<organism evidence="2 3">
    <name type="scientific">Arabidopsis thaliana x Arabidopsis arenosa</name>
    <dbReference type="NCBI Taxonomy" id="1240361"/>
    <lineage>
        <taxon>Eukaryota</taxon>
        <taxon>Viridiplantae</taxon>
        <taxon>Streptophyta</taxon>
        <taxon>Embryophyta</taxon>
        <taxon>Tracheophyta</taxon>
        <taxon>Spermatophyta</taxon>
        <taxon>Magnoliopsida</taxon>
        <taxon>eudicotyledons</taxon>
        <taxon>Gunneridae</taxon>
        <taxon>Pentapetalae</taxon>
        <taxon>rosids</taxon>
        <taxon>malvids</taxon>
        <taxon>Brassicales</taxon>
        <taxon>Brassicaceae</taxon>
        <taxon>Camelineae</taxon>
        <taxon>Arabidopsis</taxon>
    </lineage>
</organism>
<evidence type="ECO:0000256" key="1">
    <source>
        <dbReference type="SAM" id="MobiDB-lite"/>
    </source>
</evidence>
<name>A0A8T2GP50_9BRAS</name>
<accession>A0A8T2GP50</accession>